<comment type="similarity">
    <text evidence="1">Belongs to the complex I 20 kDa subunit family.</text>
</comment>
<protein>
    <recommendedName>
        <fullName evidence="5">NADH:ubiquinone oxidoreductase-like 20kDa subunit domain-containing protein</fullName>
    </recommendedName>
</protein>
<dbReference type="NCBIfam" id="TIGR01957">
    <property type="entry name" value="nuoB_fam"/>
    <property type="match status" value="1"/>
</dbReference>
<keyword evidence="4" id="KW-0520">NAD</keyword>
<feature type="domain" description="NADH:ubiquinone oxidoreductase-like 20kDa subunit" evidence="5">
    <location>
        <begin position="38"/>
        <end position="148"/>
    </location>
</feature>
<evidence type="ECO:0000256" key="4">
    <source>
        <dbReference type="ARBA" id="ARBA00023027"/>
    </source>
</evidence>
<dbReference type="InterPro" id="IPR006138">
    <property type="entry name" value="NADH_UQ_OxRdtase_20Kd_su"/>
</dbReference>
<keyword evidence="3" id="KW-1278">Translocase</keyword>
<sequence length="163" mass="18108">MGLLENKFNDNVIVAKLDKLMSWSRSTSPWFFQFGLACCAIEMMAAAASRHDLMRIGMIPRSSPRQADVMIVAGTVTMKMALRVKKLFEQMADPKYVVAMGSCATSGGPYWQHGYHVLKGVDIVVPVDVYVPGCPPRPEALIEGLLKLQEQILQERPLTRKIG</sequence>
<keyword evidence="2" id="KW-0813">Transport</keyword>
<dbReference type="SUPFAM" id="SSF56770">
    <property type="entry name" value="HydA/Nqo6-like"/>
    <property type="match status" value="1"/>
</dbReference>
<evidence type="ECO:0000256" key="2">
    <source>
        <dbReference type="ARBA" id="ARBA00022448"/>
    </source>
</evidence>
<evidence type="ECO:0000313" key="6">
    <source>
        <dbReference type="EMBL" id="SVB05035.1"/>
    </source>
</evidence>
<accession>A0A382AU34</accession>
<dbReference type="GO" id="GO:0009060">
    <property type="term" value="P:aerobic respiration"/>
    <property type="evidence" value="ECO:0007669"/>
    <property type="project" value="TreeGrafter"/>
</dbReference>
<evidence type="ECO:0000256" key="3">
    <source>
        <dbReference type="ARBA" id="ARBA00022967"/>
    </source>
</evidence>
<gene>
    <name evidence="6" type="ORF">METZ01_LOCUS157889</name>
</gene>
<dbReference type="GO" id="GO:0015990">
    <property type="term" value="P:electron transport coupled proton transport"/>
    <property type="evidence" value="ECO:0007669"/>
    <property type="project" value="TreeGrafter"/>
</dbReference>
<dbReference type="HAMAP" id="MF_01356">
    <property type="entry name" value="NDH1_NuoB"/>
    <property type="match status" value="1"/>
</dbReference>
<name>A0A382AU34_9ZZZZ</name>
<dbReference type="InterPro" id="IPR006137">
    <property type="entry name" value="NADH_UbQ_OxRdtase-like_20kDa"/>
</dbReference>
<dbReference type="FunFam" id="3.40.50.12280:FF:000002">
    <property type="entry name" value="NADH-quinone oxidoreductase subunit B"/>
    <property type="match status" value="1"/>
</dbReference>
<reference evidence="6" key="1">
    <citation type="submission" date="2018-05" db="EMBL/GenBank/DDBJ databases">
        <authorList>
            <person name="Lanie J.A."/>
            <person name="Ng W.-L."/>
            <person name="Kazmierczak K.M."/>
            <person name="Andrzejewski T.M."/>
            <person name="Davidsen T.M."/>
            <person name="Wayne K.J."/>
            <person name="Tettelin H."/>
            <person name="Glass J.I."/>
            <person name="Rusch D."/>
            <person name="Podicherti R."/>
            <person name="Tsui H.-C.T."/>
            <person name="Winkler M.E."/>
        </authorList>
    </citation>
    <scope>NUCLEOTIDE SEQUENCE</scope>
</reference>
<dbReference type="GO" id="GO:0008137">
    <property type="term" value="F:NADH dehydrogenase (ubiquinone) activity"/>
    <property type="evidence" value="ECO:0007669"/>
    <property type="project" value="InterPro"/>
</dbReference>
<dbReference type="PANTHER" id="PTHR11995">
    <property type="entry name" value="NADH DEHYDROGENASE"/>
    <property type="match status" value="1"/>
</dbReference>
<dbReference type="Gene3D" id="3.40.50.12280">
    <property type="match status" value="1"/>
</dbReference>
<dbReference type="EMBL" id="UINC01026846">
    <property type="protein sequence ID" value="SVB05035.1"/>
    <property type="molecule type" value="Genomic_DNA"/>
</dbReference>
<dbReference type="GO" id="GO:0045271">
    <property type="term" value="C:respiratory chain complex I"/>
    <property type="evidence" value="ECO:0007669"/>
    <property type="project" value="TreeGrafter"/>
</dbReference>
<dbReference type="NCBIfam" id="NF005012">
    <property type="entry name" value="PRK06411.1"/>
    <property type="match status" value="1"/>
</dbReference>
<proteinExistence type="inferred from homology"/>
<dbReference type="PANTHER" id="PTHR11995:SF14">
    <property type="entry name" value="NADH DEHYDROGENASE [UBIQUINONE] IRON-SULFUR PROTEIN 7, MITOCHONDRIAL"/>
    <property type="match status" value="1"/>
</dbReference>
<dbReference type="AlphaFoldDB" id="A0A382AU34"/>
<evidence type="ECO:0000259" key="5">
    <source>
        <dbReference type="Pfam" id="PF01058"/>
    </source>
</evidence>
<dbReference type="GO" id="GO:0051539">
    <property type="term" value="F:4 iron, 4 sulfur cluster binding"/>
    <property type="evidence" value="ECO:0007669"/>
    <property type="project" value="InterPro"/>
</dbReference>
<dbReference type="Pfam" id="PF01058">
    <property type="entry name" value="Oxidored_q6"/>
    <property type="match status" value="1"/>
</dbReference>
<dbReference type="GO" id="GO:0048038">
    <property type="term" value="F:quinone binding"/>
    <property type="evidence" value="ECO:0007669"/>
    <property type="project" value="InterPro"/>
</dbReference>
<evidence type="ECO:0000256" key="1">
    <source>
        <dbReference type="ARBA" id="ARBA00009173"/>
    </source>
</evidence>
<organism evidence="6">
    <name type="scientific">marine metagenome</name>
    <dbReference type="NCBI Taxonomy" id="408172"/>
    <lineage>
        <taxon>unclassified sequences</taxon>
        <taxon>metagenomes</taxon>
        <taxon>ecological metagenomes</taxon>
    </lineage>
</organism>